<feature type="region of interest" description="Disordered" evidence="1">
    <location>
        <begin position="50"/>
        <end position="95"/>
    </location>
</feature>
<feature type="chain" id="PRO_5003837845" description="RxLR effector protein" evidence="2">
    <location>
        <begin position="18"/>
        <end position="95"/>
    </location>
</feature>
<sequence>MAKSIIILALAVAIASAFTFKEAVPHQEKAASPSFAKKYNFDSGFDGGLDNPDVVSDPASVDSAWDEPGRRTARSPGCSSSPIAIPGDSFDASIS</sequence>
<evidence type="ECO:0000256" key="2">
    <source>
        <dbReference type="SAM" id="SignalP"/>
    </source>
</evidence>
<name>K0SJF4_THAOC</name>
<evidence type="ECO:0000313" key="3">
    <source>
        <dbReference type="EMBL" id="EJK66398.1"/>
    </source>
</evidence>
<evidence type="ECO:0000313" key="4">
    <source>
        <dbReference type="Proteomes" id="UP000266841"/>
    </source>
</evidence>
<proteinExistence type="predicted"/>
<dbReference type="AlphaFoldDB" id="K0SJF4"/>
<keyword evidence="4" id="KW-1185">Reference proteome</keyword>
<evidence type="ECO:0000256" key="1">
    <source>
        <dbReference type="SAM" id="MobiDB-lite"/>
    </source>
</evidence>
<evidence type="ECO:0008006" key="5">
    <source>
        <dbReference type="Google" id="ProtNLM"/>
    </source>
</evidence>
<protein>
    <recommendedName>
        <fullName evidence="5">RxLR effector protein</fullName>
    </recommendedName>
</protein>
<keyword evidence="2" id="KW-0732">Signal</keyword>
<dbReference type="Proteomes" id="UP000266841">
    <property type="component" value="Unassembled WGS sequence"/>
</dbReference>
<gene>
    <name evidence="3" type="ORF">THAOC_12689</name>
</gene>
<comment type="caution">
    <text evidence="3">The sequence shown here is derived from an EMBL/GenBank/DDBJ whole genome shotgun (WGS) entry which is preliminary data.</text>
</comment>
<organism evidence="3 4">
    <name type="scientific">Thalassiosira oceanica</name>
    <name type="common">Marine diatom</name>
    <dbReference type="NCBI Taxonomy" id="159749"/>
    <lineage>
        <taxon>Eukaryota</taxon>
        <taxon>Sar</taxon>
        <taxon>Stramenopiles</taxon>
        <taxon>Ochrophyta</taxon>
        <taxon>Bacillariophyta</taxon>
        <taxon>Coscinodiscophyceae</taxon>
        <taxon>Thalassiosirophycidae</taxon>
        <taxon>Thalassiosirales</taxon>
        <taxon>Thalassiosiraceae</taxon>
        <taxon>Thalassiosira</taxon>
    </lineage>
</organism>
<reference evidence="3 4" key="1">
    <citation type="journal article" date="2012" name="Genome Biol.">
        <title>Genome and low-iron response of an oceanic diatom adapted to chronic iron limitation.</title>
        <authorList>
            <person name="Lommer M."/>
            <person name="Specht M."/>
            <person name="Roy A.S."/>
            <person name="Kraemer L."/>
            <person name="Andreson R."/>
            <person name="Gutowska M.A."/>
            <person name="Wolf J."/>
            <person name="Bergner S.V."/>
            <person name="Schilhabel M.B."/>
            <person name="Klostermeier U.C."/>
            <person name="Beiko R.G."/>
            <person name="Rosenstiel P."/>
            <person name="Hippler M."/>
            <person name="Laroche J."/>
        </authorList>
    </citation>
    <scope>NUCLEOTIDE SEQUENCE [LARGE SCALE GENOMIC DNA]</scope>
    <source>
        <strain evidence="3 4">CCMP1005</strain>
    </source>
</reference>
<accession>K0SJF4</accession>
<dbReference type="EMBL" id="AGNL01014997">
    <property type="protein sequence ID" value="EJK66398.1"/>
    <property type="molecule type" value="Genomic_DNA"/>
</dbReference>
<feature type="signal peptide" evidence="2">
    <location>
        <begin position="1"/>
        <end position="17"/>
    </location>
</feature>